<feature type="region of interest" description="Disordered" evidence="1">
    <location>
        <begin position="78"/>
        <end position="208"/>
    </location>
</feature>
<sequence>MAAELEPKTVAAAVAQELDLEPRAPADMAGPEFRAQRHGRSPAHEFEVKVAMVKVEWPSPSPIDLRRRFAPDILSRVPDSASTVQIHSQCHPPSVPSPIRPLTTMPPPSAPSSASAALISKNGGAHDDPAVNHLISSPFDDKKAAAVSPSSPGPPATPPPPPGRRCHPSGFYQQRRRRRSASENSLSSMSDHGRHQSLGREGFDEEKE</sequence>
<evidence type="ECO:0000313" key="3">
    <source>
        <dbReference type="Proteomes" id="UP000806378"/>
    </source>
</evidence>
<proteinExistence type="predicted"/>
<evidence type="ECO:0000256" key="1">
    <source>
        <dbReference type="SAM" id="MobiDB-lite"/>
    </source>
</evidence>
<protein>
    <submittedName>
        <fullName evidence="2">Uncharacterized protein</fullName>
    </submittedName>
</protein>
<feature type="compositionally biased region" description="Pro residues" evidence="1">
    <location>
        <begin position="93"/>
        <end position="110"/>
    </location>
</feature>
<reference evidence="2" key="1">
    <citation type="submission" date="2020-05" db="EMBL/GenBank/DDBJ databases">
        <title>WGS assembly of Corymbia citriodora subspecies variegata.</title>
        <authorList>
            <person name="Barry K."/>
            <person name="Hundley H."/>
            <person name="Shu S."/>
            <person name="Jenkins J."/>
            <person name="Grimwood J."/>
            <person name="Baten A."/>
        </authorList>
    </citation>
    <scope>NUCLEOTIDE SEQUENCE</scope>
    <source>
        <strain evidence="2">CV2-018</strain>
    </source>
</reference>
<dbReference type="EMBL" id="MU089762">
    <property type="protein sequence ID" value="KAF7849500.1"/>
    <property type="molecule type" value="Genomic_DNA"/>
</dbReference>
<accession>A0A8T0CPE2</accession>
<gene>
    <name evidence="2" type="ORF">BT93_L0716</name>
</gene>
<dbReference type="Proteomes" id="UP000806378">
    <property type="component" value="Unassembled WGS sequence"/>
</dbReference>
<dbReference type="AlphaFoldDB" id="A0A8T0CPE2"/>
<name>A0A8T0CPE2_CORYI</name>
<organism evidence="2 3">
    <name type="scientific">Corymbia citriodora subsp. variegata</name>
    <dbReference type="NCBI Taxonomy" id="360336"/>
    <lineage>
        <taxon>Eukaryota</taxon>
        <taxon>Viridiplantae</taxon>
        <taxon>Streptophyta</taxon>
        <taxon>Embryophyta</taxon>
        <taxon>Tracheophyta</taxon>
        <taxon>Spermatophyta</taxon>
        <taxon>Magnoliopsida</taxon>
        <taxon>eudicotyledons</taxon>
        <taxon>Gunneridae</taxon>
        <taxon>Pentapetalae</taxon>
        <taxon>rosids</taxon>
        <taxon>malvids</taxon>
        <taxon>Myrtales</taxon>
        <taxon>Myrtaceae</taxon>
        <taxon>Myrtoideae</taxon>
        <taxon>Eucalypteae</taxon>
        <taxon>Corymbia</taxon>
    </lineage>
</organism>
<evidence type="ECO:0000313" key="2">
    <source>
        <dbReference type="EMBL" id="KAF7849500.1"/>
    </source>
</evidence>
<feature type="compositionally biased region" description="Pro residues" evidence="1">
    <location>
        <begin position="151"/>
        <end position="163"/>
    </location>
</feature>
<keyword evidence="3" id="KW-1185">Reference proteome</keyword>
<comment type="caution">
    <text evidence="2">The sequence shown here is derived from an EMBL/GenBank/DDBJ whole genome shotgun (WGS) entry which is preliminary data.</text>
</comment>
<dbReference type="Gramene" id="rna-gnl|WGS:JABURB|Cocit.L0716.1">
    <property type="protein sequence ID" value="cds-KAF7849500.1"/>
    <property type="gene ID" value="gene-BT93_L0716"/>
</dbReference>